<dbReference type="InterPro" id="IPR005467">
    <property type="entry name" value="His_kinase_dom"/>
</dbReference>
<dbReference type="InterPro" id="IPR011712">
    <property type="entry name" value="Sig_transdc_His_kin_sub3_dim/P"/>
</dbReference>
<feature type="transmembrane region" description="Helical" evidence="10">
    <location>
        <begin position="222"/>
        <end position="240"/>
    </location>
</feature>
<keyword evidence="9" id="KW-0175">Coiled coil</keyword>
<name>A0AA86T847_9BACT</name>
<feature type="transmembrane region" description="Helical" evidence="10">
    <location>
        <begin position="73"/>
        <end position="91"/>
    </location>
</feature>
<dbReference type="RefSeq" id="WP_289271396.1">
    <property type="nucleotide sequence ID" value="NZ_OX365700.1"/>
</dbReference>
<dbReference type="CDD" id="cd16917">
    <property type="entry name" value="HATPase_UhpB-NarQ-NarX-like"/>
    <property type="match status" value="1"/>
</dbReference>
<organism evidence="12 13">
    <name type="scientific">Nitrospira tepida</name>
    <dbReference type="NCBI Taxonomy" id="2973512"/>
    <lineage>
        <taxon>Bacteria</taxon>
        <taxon>Pseudomonadati</taxon>
        <taxon>Nitrospirota</taxon>
        <taxon>Nitrospiria</taxon>
        <taxon>Nitrospirales</taxon>
        <taxon>Nitrospiraceae</taxon>
        <taxon>Nitrospira</taxon>
    </lineage>
</organism>
<evidence type="ECO:0000256" key="3">
    <source>
        <dbReference type="ARBA" id="ARBA00022679"/>
    </source>
</evidence>
<protein>
    <submittedName>
        <fullName evidence="12">HATPase_c domain-containing protein</fullName>
    </submittedName>
</protein>
<dbReference type="PANTHER" id="PTHR24421:SF37">
    <property type="entry name" value="SENSOR HISTIDINE KINASE NARS"/>
    <property type="match status" value="1"/>
</dbReference>
<dbReference type="PROSITE" id="PS50109">
    <property type="entry name" value="HIS_KIN"/>
    <property type="match status" value="1"/>
</dbReference>
<dbReference type="GO" id="GO:0000155">
    <property type="term" value="F:phosphorelay sensor kinase activity"/>
    <property type="evidence" value="ECO:0007669"/>
    <property type="project" value="InterPro"/>
</dbReference>
<gene>
    <name evidence="12" type="ORF">DNFV4_04417</name>
</gene>
<dbReference type="InterPro" id="IPR003594">
    <property type="entry name" value="HATPase_dom"/>
</dbReference>
<feature type="domain" description="Histidine kinase" evidence="11">
    <location>
        <begin position="389"/>
        <end position="477"/>
    </location>
</feature>
<evidence type="ECO:0000256" key="1">
    <source>
        <dbReference type="ARBA" id="ARBA00004651"/>
    </source>
</evidence>
<feature type="transmembrane region" description="Helical" evidence="10">
    <location>
        <begin position="41"/>
        <end position="61"/>
    </location>
</feature>
<dbReference type="PANTHER" id="PTHR24421">
    <property type="entry name" value="NITRATE/NITRITE SENSOR PROTEIN NARX-RELATED"/>
    <property type="match status" value="1"/>
</dbReference>
<feature type="coiled-coil region" evidence="9">
    <location>
        <begin position="248"/>
        <end position="285"/>
    </location>
</feature>
<dbReference type="GO" id="GO:0005886">
    <property type="term" value="C:plasma membrane"/>
    <property type="evidence" value="ECO:0007669"/>
    <property type="project" value="UniProtKB-SubCell"/>
</dbReference>
<keyword evidence="4 10" id="KW-0812">Transmembrane</keyword>
<feature type="transmembrane region" description="Helical" evidence="10">
    <location>
        <begin position="130"/>
        <end position="149"/>
    </location>
</feature>
<evidence type="ECO:0000256" key="7">
    <source>
        <dbReference type="ARBA" id="ARBA00023012"/>
    </source>
</evidence>
<keyword evidence="6 10" id="KW-1133">Transmembrane helix</keyword>
<feature type="transmembrane region" description="Helical" evidence="10">
    <location>
        <begin position="161"/>
        <end position="184"/>
    </location>
</feature>
<evidence type="ECO:0000256" key="5">
    <source>
        <dbReference type="ARBA" id="ARBA00022777"/>
    </source>
</evidence>
<dbReference type="Proteomes" id="UP001179121">
    <property type="component" value="Chromosome"/>
</dbReference>
<dbReference type="Gene3D" id="1.20.5.1930">
    <property type="match status" value="1"/>
</dbReference>
<dbReference type="AlphaFoldDB" id="A0AA86T847"/>
<evidence type="ECO:0000313" key="13">
    <source>
        <dbReference type="Proteomes" id="UP001179121"/>
    </source>
</evidence>
<evidence type="ECO:0000313" key="12">
    <source>
        <dbReference type="EMBL" id="CAI4033975.1"/>
    </source>
</evidence>
<dbReference type="Pfam" id="PF07730">
    <property type="entry name" value="HisKA_3"/>
    <property type="match status" value="1"/>
</dbReference>
<keyword evidence="3" id="KW-0808">Transferase</keyword>
<keyword evidence="2" id="KW-1003">Cell membrane</keyword>
<dbReference type="GO" id="GO:0046983">
    <property type="term" value="F:protein dimerization activity"/>
    <property type="evidence" value="ECO:0007669"/>
    <property type="project" value="InterPro"/>
</dbReference>
<dbReference type="SMART" id="SM00387">
    <property type="entry name" value="HATPase_c"/>
    <property type="match status" value="1"/>
</dbReference>
<dbReference type="KEGG" id="nti:DNFV4_04417"/>
<keyword evidence="8 10" id="KW-0472">Membrane</keyword>
<evidence type="ECO:0000256" key="6">
    <source>
        <dbReference type="ARBA" id="ARBA00022989"/>
    </source>
</evidence>
<keyword evidence="5" id="KW-0418">Kinase</keyword>
<evidence type="ECO:0000259" key="11">
    <source>
        <dbReference type="PROSITE" id="PS50109"/>
    </source>
</evidence>
<evidence type="ECO:0000256" key="2">
    <source>
        <dbReference type="ARBA" id="ARBA00022475"/>
    </source>
</evidence>
<dbReference type="InterPro" id="IPR050482">
    <property type="entry name" value="Sensor_HK_TwoCompSys"/>
</dbReference>
<feature type="transmembrane region" description="Helical" evidence="10">
    <location>
        <begin position="97"/>
        <end position="118"/>
    </location>
</feature>
<dbReference type="InterPro" id="IPR036890">
    <property type="entry name" value="HATPase_C_sf"/>
</dbReference>
<evidence type="ECO:0000256" key="9">
    <source>
        <dbReference type="SAM" id="Coils"/>
    </source>
</evidence>
<feature type="transmembrane region" description="Helical" evidence="10">
    <location>
        <begin position="196"/>
        <end position="216"/>
    </location>
</feature>
<comment type="subcellular location">
    <subcellularLocation>
        <location evidence="1">Cell membrane</location>
        <topology evidence="1">Multi-pass membrane protein</topology>
    </subcellularLocation>
</comment>
<keyword evidence="7" id="KW-0902">Two-component regulatory system</keyword>
<reference evidence="12" key="1">
    <citation type="submission" date="2022-10" db="EMBL/GenBank/DDBJ databases">
        <authorList>
            <person name="Koch H."/>
        </authorList>
    </citation>
    <scope>NUCLEOTIDE SEQUENCE</scope>
    <source>
        <strain evidence="12">DNF</strain>
    </source>
</reference>
<evidence type="ECO:0000256" key="10">
    <source>
        <dbReference type="SAM" id="Phobius"/>
    </source>
</evidence>
<dbReference type="Gene3D" id="3.30.565.10">
    <property type="entry name" value="Histidine kinase-like ATPase, C-terminal domain"/>
    <property type="match status" value="1"/>
</dbReference>
<evidence type="ECO:0000256" key="8">
    <source>
        <dbReference type="ARBA" id="ARBA00023136"/>
    </source>
</evidence>
<evidence type="ECO:0000256" key="4">
    <source>
        <dbReference type="ARBA" id="ARBA00022692"/>
    </source>
</evidence>
<dbReference type="SUPFAM" id="SSF55874">
    <property type="entry name" value="ATPase domain of HSP90 chaperone/DNA topoisomerase II/histidine kinase"/>
    <property type="match status" value="1"/>
</dbReference>
<sequence>MRADSSKLLLLLVGGSAGALLTGLSLQVQWPDWRWHQEPVHSTVEALGGLAAIATAIVLLHRRNTSPAQKWRTVAVGLLGMGLLQIFHAMAEPGHAFVFLRNVASLTGSIGFVLTWLGDEPDRPSQTARWLWMIPAGAFALGAWGLLFPEQLPEMMRNGQWTAAALVSQSLASLFFFAGAVRLFPDYRRNVQAEDLLFTFLPLLFGLAEVVFLYSVPWGASWWFWHGLGLIACSLLLIYLSRGYLRMVDELTSALNQATRAEQTLRRSEQQLRRAIDERERMAEDLHDGVIQSVFAIGLNLERCQRLVTTEPEESMTQLGASIADLKLVIRDLRGYLGGLEPPISNGQGLEAALTSLVNGMNGSGRLRYTLQFDSEASELVTGDQATHLVSIAREAMSNSLRHSGASAGTLSFGLSEEGLRLVVEDNGVGFEVSRSPQQGHGLKNMQARAKRFGGRLDVRSGHGHGTTVVCTIPILPMERTHASS</sequence>
<accession>A0AA86T847</accession>
<keyword evidence="13" id="KW-1185">Reference proteome</keyword>
<dbReference type="EMBL" id="OX365700">
    <property type="protein sequence ID" value="CAI4033975.1"/>
    <property type="molecule type" value="Genomic_DNA"/>
</dbReference>
<dbReference type="Pfam" id="PF02518">
    <property type="entry name" value="HATPase_c"/>
    <property type="match status" value="1"/>
</dbReference>
<proteinExistence type="predicted"/>